<proteinExistence type="inferred from homology"/>
<dbReference type="InterPro" id="IPR000653">
    <property type="entry name" value="DegT/StrS_aminotransferase"/>
</dbReference>
<dbReference type="PATRIC" id="fig|1618207.4.peg.1536"/>
<feature type="modified residue" description="N6-(pyridoxal phosphate)lysine" evidence="2">
    <location>
        <position position="196"/>
    </location>
</feature>
<gene>
    <name evidence="4" type="ORF">UM93_07585</name>
</gene>
<dbReference type="AlphaFoldDB" id="A0A0D4BY69"/>
<dbReference type="KEGG" id="ari:UM93_07585"/>
<reference evidence="4 5" key="1">
    <citation type="journal article" date="2015" name="Genome Announc.">
        <title>Complete Genome Sequencing of Protease-Producing Novel Arthrobacter sp. Strain IHBB 11108 Using PacBio Single-Molecule Real-Time Sequencing Technology.</title>
        <authorList>
            <person name="Kiran S."/>
            <person name="Swarnkar M.K."/>
            <person name="Pal M."/>
            <person name="Thakur R."/>
            <person name="Tewari R."/>
            <person name="Singh A.K."/>
            <person name="Gulati A."/>
        </authorList>
    </citation>
    <scope>NUCLEOTIDE SEQUENCE [LARGE SCALE GENOMIC DNA]</scope>
    <source>
        <strain evidence="4 5">IHBB 11108</strain>
    </source>
</reference>
<evidence type="ECO:0000313" key="4">
    <source>
        <dbReference type="EMBL" id="AJT41412.1"/>
    </source>
</evidence>
<evidence type="ECO:0000313" key="5">
    <source>
        <dbReference type="Proteomes" id="UP000061839"/>
    </source>
</evidence>
<dbReference type="InterPro" id="IPR015421">
    <property type="entry name" value="PyrdxlP-dep_Trfase_major"/>
</dbReference>
<dbReference type="OrthoDB" id="9804264at2"/>
<comment type="similarity">
    <text evidence="3">Belongs to the DegT/DnrJ/EryC1 family.</text>
</comment>
<name>A0A0D4BY69_9MICC</name>
<keyword evidence="4" id="KW-0032">Aminotransferase</keyword>
<dbReference type="Pfam" id="PF01041">
    <property type="entry name" value="DegT_DnrJ_EryC1"/>
    <property type="match status" value="1"/>
</dbReference>
<dbReference type="PANTHER" id="PTHR30244:SF30">
    <property type="entry name" value="BLR5990 PROTEIN"/>
    <property type="match status" value="1"/>
</dbReference>
<feature type="active site" description="Proton acceptor" evidence="1">
    <location>
        <position position="196"/>
    </location>
</feature>
<dbReference type="Gene3D" id="3.40.640.10">
    <property type="entry name" value="Type I PLP-dependent aspartate aminotransferase-like (Major domain)"/>
    <property type="match status" value="1"/>
</dbReference>
<dbReference type="Gene3D" id="3.90.1150.10">
    <property type="entry name" value="Aspartate Aminotransferase, domain 1"/>
    <property type="match status" value="1"/>
</dbReference>
<dbReference type="HOGENOM" id="CLU_033332_2_4_11"/>
<evidence type="ECO:0000256" key="2">
    <source>
        <dbReference type="PIRSR" id="PIRSR000390-2"/>
    </source>
</evidence>
<dbReference type="PIRSF" id="PIRSF000390">
    <property type="entry name" value="PLP_StrS"/>
    <property type="match status" value="1"/>
</dbReference>
<dbReference type="STRING" id="1618207.UM93_07585"/>
<evidence type="ECO:0000256" key="3">
    <source>
        <dbReference type="RuleBase" id="RU004508"/>
    </source>
</evidence>
<dbReference type="Proteomes" id="UP000061839">
    <property type="component" value="Chromosome"/>
</dbReference>
<dbReference type="GO" id="GO:0030170">
    <property type="term" value="F:pyridoxal phosphate binding"/>
    <property type="evidence" value="ECO:0007669"/>
    <property type="project" value="TreeGrafter"/>
</dbReference>
<dbReference type="SUPFAM" id="SSF53383">
    <property type="entry name" value="PLP-dependent transferases"/>
    <property type="match status" value="1"/>
</dbReference>
<dbReference type="EMBL" id="CP011005">
    <property type="protein sequence ID" value="AJT41412.1"/>
    <property type="molecule type" value="Genomic_DNA"/>
</dbReference>
<sequence length="384" mass="41745">MTERIPLAIPNIGDREIELVNEAVRSGFVSSVGRFVSEFETQFAEYVGAKYAVACASGTAALHIAMRLAGVQPGDLVAVSDFTFMASSNAASYQFAELLLVDSEPESWSMDVVKLRAELERRKAAGEKLPKVIEIVHILGQPADAHAVIELAAEYGITVIEDAAEALGAVWTEGPLAGKHVGTVGQMGAYSFNGNKIITTGGGGMFTTDDEALAQRAKHLSTQARLPDRGYLHDEIGFNYRLTNVAAALGIAQLERLDEFVATKRAIARRYNEAFAGTDIQTPPDLPGKESTYWLYSIQVPASRGEHARDELQDFLAEVDIESRSLWRPLHMQPPLKAEAVIGGEVGEDLFARGLSLPCSTDLTESDQDRVIKRVLEWIQLAGE</sequence>
<dbReference type="InterPro" id="IPR015424">
    <property type="entry name" value="PyrdxlP-dep_Trfase"/>
</dbReference>
<dbReference type="RefSeq" id="WP_045074763.1">
    <property type="nucleotide sequence ID" value="NZ_CP011005.1"/>
</dbReference>
<evidence type="ECO:0000256" key="1">
    <source>
        <dbReference type="PIRSR" id="PIRSR000390-1"/>
    </source>
</evidence>
<dbReference type="CDD" id="cd00616">
    <property type="entry name" value="AHBA_syn"/>
    <property type="match status" value="1"/>
</dbReference>
<dbReference type="GO" id="GO:0000271">
    <property type="term" value="P:polysaccharide biosynthetic process"/>
    <property type="evidence" value="ECO:0007669"/>
    <property type="project" value="TreeGrafter"/>
</dbReference>
<keyword evidence="5" id="KW-1185">Reference proteome</keyword>
<protein>
    <submittedName>
        <fullName evidence="4">DegT/DnrJ/EryC1/StrS aminotransferase</fullName>
    </submittedName>
</protein>
<dbReference type="PANTHER" id="PTHR30244">
    <property type="entry name" value="TRANSAMINASE"/>
    <property type="match status" value="1"/>
</dbReference>
<keyword evidence="2 3" id="KW-0663">Pyridoxal phosphate</keyword>
<dbReference type="GO" id="GO:0008483">
    <property type="term" value="F:transaminase activity"/>
    <property type="evidence" value="ECO:0007669"/>
    <property type="project" value="UniProtKB-KW"/>
</dbReference>
<organism evidence="4 5">
    <name type="scientific">Psychromicrobium lacuslunae</name>
    <dbReference type="NCBI Taxonomy" id="1618207"/>
    <lineage>
        <taxon>Bacteria</taxon>
        <taxon>Bacillati</taxon>
        <taxon>Actinomycetota</taxon>
        <taxon>Actinomycetes</taxon>
        <taxon>Micrococcales</taxon>
        <taxon>Micrococcaceae</taxon>
        <taxon>Psychromicrobium</taxon>
    </lineage>
</organism>
<keyword evidence="4" id="KW-0808">Transferase</keyword>
<accession>A0A0D4BY69</accession>
<dbReference type="InterPro" id="IPR015422">
    <property type="entry name" value="PyrdxlP-dep_Trfase_small"/>
</dbReference>